<dbReference type="InterPro" id="IPR040258">
    <property type="entry name" value="Spt16"/>
</dbReference>
<keyword evidence="9 10" id="KW-0539">Nucleus</keyword>
<keyword evidence="2 10" id="KW-0158">Chromosome</keyword>
<keyword evidence="8 10" id="KW-0234">DNA repair</keyword>
<dbReference type="PANTHER" id="PTHR13980">
    <property type="entry name" value="CDC68 RELATED"/>
    <property type="match status" value="1"/>
</dbReference>
<feature type="compositionally biased region" description="Basic and acidic residues" evidence="11">
    <location>
        <begin position="992"/>
        <end position="1011"/>
    </location>
</feature>
<dbReference type="Gene3D" id="2.30.29.30">
    <property type="entry name" value="Pleckstrin-homology domain (PH domain)/Phosphotyrosine-binding domain (PTB)"/>
    <property type="match status" value="1"/>
</dbReference>
<sequence>MMLEGKLFHKRVQTLINYWKNNQEEFGNADSLLFVTGTSDDEISYQKTISLQIWLLGYEFPETLVLITMDKVYFVTSQKKGKILETLDIKSDKQIPFEVFKRTKDSAYNAEQFKKLLECIAKSQNGKTVGIIQKDNFEGKFIKEWKEALESYPTKFEFTDIAVGLSSAMAPKDEEEIRNIKMAAKLTSIMMKNYFTEEMTSIIDEEKQIKHEKFTENVENALDESMRSKLKFPSDASIDLADWCYPPIIQSGGVYDLKPSAVSNNDYLHADTIICSLGVRYKSYCTNISRTFLIDPKKSKEKNYIFLVQLQNYLIDHIRDGIICKDLYQLAKSYIQKKRPDLDKYFLKNIGFVTGIEFRESAYIIKNKNTRELKAGMIINLVLGLHNIEDPTATNEKNKVYSLLLSDTIRITHDMAVVLTDAKKDFAEISFFFQTDEPQDKKEVKVTKDSRSSRDVSPKVKTAIISAKTRGEENDEMTADQRRRLHQQQLAAQKQSEGLSRFSGGKGASQTQVKTIFKRVESYRKESQLPKQIRSLQIVVDERNESIILPIYGFAVPFHISTIKNISKNDEGEFIYLRFNFITPGQTTGKKDETMPFEDTSATFIRGISYRSAEHGRFTEIYKSIVELKKNVAKREAERKEMADLVEQDKLIEIRARRPPRLGEVFSRPALEGKRLPGDIEIHTNGIRYQGQIRSDQKIDLLFSNIKHLIFQPCDNELIVIIHVHLKNPIMIGKKKTKDVQFYREVTDASYDETGNRRRRYNYGDEDELAAEQEERLHRAKLNKEFQSFAEKIQEMSNGIVEVDIPYRRVGFYGVPHRQLVLLQPTTECLVHLTDPPYLVITLSEIEIAHLERVQFGLKNFDLVFVFKDFQRAPIHINTIPMAQLDNVKEWLDSMDIAFFEGPVNLNWSAIMKTINENPAAFFEDGGWKFLSIDTDNEDDSEEEEEESEYELSEEDEYSSSESDYSSDESSSSSSSGSEEESEESGEDWDELERKAEHDDQKRKRKEEASSNKRRRS</sequence>
<evidence type="ECO:0000256" key="1">
    <source>
        <dbReference type="ARBA" id="ARBA00010779"/>
    </source>
</evidence>
<dbReference type="Gene3D" id="2.30.29.210">
    <property type="entry name" value="FACT complex subunit Spt16p/Cdc68p"/>
    <property type="match status" value="1"/>
</dbReference>
<feature type="domain" description="Histone chaperone RTT106/FACT complex subunit SPT16-like middle" evidence="14">
    <location>
        <begin position="812"/>
        <end position="902"/>
    </location>
</feature>
<reference evidence="15 16" key="1">
    <citation type="submission" date="2016-08" db="EMBL/GenBank/DDBJ databases">
        <title>A Parts List for Fungal Cellulosomes Revealed by Comparative Genomics.</title>
        <authorList>
            <consortium name="DOE Joint Genome Institute"/>
            <person name="Haitjema C.H."/>
            <person name="Gilmore S.P."/>
            <person name="Henske J.K."/>
            <person name="Solomon K.V."/>
            <person name="De Groot R."/>
            <person name="Kuo A."/>
            <person name="Mondo S.J."/>
            <person name="Salamov A.A."/>
            <person name="Labutti K."/>
            <person name="Zhao Z."/>
            <person name="Chiniquy J."/>
            <person name="Barry K."/>
            <person name="Brewer H.M."/>
            <person name="Purvine S.O."/>
            <person name="Wright A.T."/>
            <person name="Boxma B."/>
            <person name="Van Alen T."/>
            <person name="Hackstein J.H."/>
            <person name="Baker S.E."/>
            <person name="Grigoriev I.V."/>
            <person name="O'Malley M.A."/>
        </authorList>
    </citation>
    <scope>NUCLEOTIDE SEQUENCE [LARGE SCALE GENOMIC DNA]</scope>
    <source>
        <strain evidence="15 16">G1</strain>
    </source>
</reference>
<dbReference type="Pfam" id="PF08644">
    <property type="entry name" value="SPT16"/>
    <property type="match status" value="1"/>
</dbReference>
<dbReference type="InterPro" id="IPR036005">
    <property type="entry name" value="Creatinase/aminopeptidase-like"/>
</dbReference>
<dbReference type="Gene3D" id="2.30.29.150">
    <property type="match status" value="1"/>
</dbReference>
<comment type="subcellular location">
    <subcellularLocation>
        <location evidence="10">Nucleus</location>
    </subcellularLocation>
    <subcellularLocation>
        <location evidence="10">Chromosome</location>
    </subcellularLocation>
</comment>
<dbReference type="FunFam" id="3.90.230.10:FF:000005">
    <property type="entry name" value="FACT complex subunit spt16"/>
    <property type="match status" value="1"/>
</dbReference>
<dbReference type="GO" id="GO:0010468">
    <property type="term" value="P:regulation of gene expression"/>
    <property type="evidence" value="ECO:0007669"/>
    <property type="project" value="UniProtKB-ARBA"/>
</dbReference>
<dbReference type="GO" id="GO:0034728">
    <property type="term" value="P:nucleosome organization"/>
    <property type="evidence" value="ECO:0007669"/>
    <property type="project" value="UniProtKB-ARBA"/>
</dbReference>
<dbReference type="GO" id="GO:0031491">
    <property type="term" value="F:nucleosome binding"/>
    <property type="evidence" value="ECO:0007669"/>
    <property type="project" value="TreeGrafter"/>
</dbReference>
<protein>
    <recommendedName>
        <fullName evidence="10">FACT complex subunit</fullName>
    </recommendedName>
</protein>
<feature type="compositionally biased region" description="Acidic residues" evidence="11">
    <location>
        <begin position="935"/>
        <end position="959"/>
    </location>
</feature>
<evidence type="ECO:0000256" key="8">
    <source>
        <dbReference type="ARBA" id="ARBA00023204"/>
    </source>
</evidence>
<dbReference type="Proteomes" id="UP000193920">
    <property type="component" value="Unassembled WGS sequence"/>
</dbReference>
<evidence type="ECO:0000256" key="7">
    <source>
        <dbReference type="ARBA" id="ARBA00023163"/>
    </source>
</evidence>
<feature type="compositionally biased region" description="Low complexity" evidence="11">
    <location>
        <begin position="960"/>
        <end position="977"/>
    </location>
</feature>
<evidence type="ECO:0000313" key="16">
    <source>
        <dbReference type="Proteomes" id="UP000193920"/>
    </source>
</evidence>
<evidence type="ECO:0000256" key="6">
    <source>
        <dbReference type="ARBA" id="ARBA00023054"/>
    </source>
</evidence>
<dbReference type="Gene3D" id="3.40.350.10">
    <property type="entry name" value="Creatinase/prolidase N-terminal domain"/>
    <property type="match status" value="1"/>
</dbReference>
<comment type="similarity">
    <text evidence="1 10">Belongs to the peptidase M24 family. SPT16 subfamily.</text>
</comment>
<dbReference type="SMART" id="SM01285">
    <property type="entry name" value="FACT-Spt16_Nlob"/>
    <property type="match status" value="1"/>
</dbReference>
<dbReference type="InterPro" id="IPR048969">
    <property type="entry name" value="FACT_SPT16_C"/>
</dbReference>
<dbReference type="Pfam" id="PF08512">
    <property type="entry name" value="Rttp106-like_middle"/>
    <property type="match status" value="1"/>
</dbReference>
<organism evidence="15 16">
    <name type="scientific">Neocallimastix californiae</name>
    <dbReference type="NCBI Taxonomy" id="1754190"/>
    <lineage>
        <taxon>Eukaryota</taxon>
        <taxon>Fungi</taxon>
        <taxon>Fungi incertae sedis</taxon>
        <taxon>Chytridiomycota</taxon>
        <taxon>Chytridiomycota incertae sedis</taxon>
        <taxon>Neocallimastigomycetes</taxon>
        <taxon>Neocallimastigales</taxon>
        <taxon>Neocallimastigaceae</taxon>
        <taxon>Neocallimastix</taxon>
    </lineage>
</organism>
<name>A0A1Y2AQV7_9FUNG</name>
<dbReference type="GO" id="GO:0006368">
    <property type="term" value="P:transcription elongation by RNA polymerase II"/>
    <property type="evidence" value="ECO:0007669"/>
    <property type="project" value="TreeGrafter"/>
</dbReference>
<dbReference type="Gene3D" id="3.90.230.10">
    <property type="entry name" value="Creatinase/methionine aminopeptidase superfamily"/>
    <property type="match status" value="1"/>
</dbReference>
<evidence type="ECO:0000259" key="13">
    <source>
        <dbReference type="SMART" id="SM01286"/>
    </source>
</evidence>
<dbReference type="GO" id="GO:0035101">
    <property type="term" value="C:FACT complex"/>
    <property type="evidence" value="ECO:0007669"/>
    <property type="project" value="UniProtKB-UniRule"/>
</dbReference>
<feature type="compositionally biased region" description="Acidic residues" evidence="11">
    <location>
        <begin position="978"/>
        <end position="991"/>
    </location>
</feature>
<evidence type="ECO:0000313" key="15">
    <source>
        <dbReference type="EMBL" id="ORY24335.1"/>
    </source>
</evidence>
<keyword evidence="3 10" id="KW-0235">DNA replication</keyword>
<dbReference type="SUPFAM" id="SSF55920">
    <property type="entry name" value="Creatinase/aminopeptidase"/>
    <property type="match status" value="1"/>
</dbReference>
<dbReference type="InterPro" id="IPR033825">
    <property type="entry name" value="Spt16_M24"/>
</dbReference>
<dbReference type="SMART" id="SM01286">
    <property type="entry name" value="SPT16"/>
    <property type="match status" value="1"/>
</dbReference>
<gene>
    <name evidence="15" type="ORF">LY90DRAFT_389441</name>
</gene>
<dbReference type="Pfam" id="PF14826">
    <property type="entry name" value="FACT-Spt16_Nlob"/>
    <property type="match status" value="1"/>
</dbReference>
<evidence type="ECO:0000256" key="9">
    <source>
        <dbReference type="ARBA" id="ARBA00023242"/>
    </source>
</evidence>
<comment type="caution">
    <text evidence="15">The sequence shown here is derived from an EMBL/GenBank/DDBJ whole genome shotgun (WGS) entry which is preliminary data.</text>
</comment>
<dbReference type="STRING" id="1754190.A0A1Y2AQV7"/>
<evidence type="ECO:0000259" key="14">
    <source>
        <dbReference type="SMART" id="SM01287"/>
    </source>
</evidence>
<evidence type="ECO:0000256" key="5">
    <source>
        <dbReference type="ARBA" id="ARBA00023015"/>
    </source>
</evidence>
<keyword evidence="4 10" id="KW-0227">DNA damage</keyword>
<keyword evidence="16" id="KW-1185">Reference proteome</keyword>
<feature type="domain" description="FACT complex subunit SPT16 N-terminal lobe" evidence="12">
    <location>
        <begin position="3"/>
        <end position="165"/>
    </location>
</feature>
<dbReference type="FunFam" id="2.30.29.150:FF:000002">
    <property type="entry name" value="FACT complex subunit SPT16"/>
    <property type="match status" value="1"/>
</dbReference>
<keyword evidence="6" id="KW-0175">Coiled coil</keyword>
<keyword evidence="5 10" id="KW-0805">Transcription regulation</keyword>
<comment type="function">
    <text evidence="10">Component of the FACT complex, a general chromatin factor that acts to reorganize nucleosomes. The FACT complex is involved in multiple processes that require DNA as a template such as mRNA elongation, DNA replication and DNA repair. During transcription elongation the FACT complex acts as a histone chaperone that both destabilizes and restores nucleosomal structure. It facilitates the passage of RNA polymerase II and transcription by promoting the dissociation of one histone H2A-H2B dimer from the nucleosome, then subsequently promotes the reestablishment of the nucleosome following the passage of RNA polymerase II.</text>
</comment>
<dbReference type="InterPro" id="IPR013953">
    <property type="entry name" value="FACT_SPT16_M"/>
</dbReference>
<accession>A0A1Y2AQV7</accession>
<dbReference type="EMBL" id="MCOG01000223">
    <property type="protein sequence ID" value="ORY24335.1"/>
    <property type="molecule type" value="Genomic_DNA"/>
</dbReference>
<dbReference type="AlphaFoldDB" id="A0A1Y2AQV7"/>
<dbReference type="SMART" id="SM01287">
    <property type="entry name" value="Rtt106"/>
    <property type="match status" value="1"/>
</dbReference>
<keyword evidence="7 10" id="KW-0804">Transcription</keyword>
<evidence type="ECO:0000256" key="3">
    <source>
        <dbReference type="ARBA" id="ARBA00022705"/>
    </source>
</evidence>
<dbReference type="FunFam" id="2.30.29.30:FF:000017">
    <property type="entry name" value="FACT complex subunit SPT16"/>
    <property type="match status" value="1"/>
</dbReference>
<dbReference type="GO" id="GO:0006281">
    <property type="term" value="P:DNA repair"/>
    <property type="evidence" value="ECO:0007669"/>
    <property type="project" value="UniProtKB-UniRule"/>
</dbReference>
<dbReference type="OrthoDB" id="10251642at2759"/>
<dbReference type="FunFam" id="2.30.29.210:FF:000001">
    <property type="entry name" value="FACT complex subunit spt16"/>
    <property type="match status" value="1"/>
</dbReference>
<evidence type="ECO:0000259" key="12">
    <source>
        <dbReference type="SMART" id="SM01285"/>
    </source>
</evidence>
<dbReference type="Pfam" id="PF00557">
    <property type="entry name" value="Peptidase_M24"/>
    <property type="match status" value="1"/>
</dbReference>
<dbReference type="InterPro" id="IPR029149">
    <property type="entry name" value="Creatin/AminoP/Spt16_N"/>
</dbReference>
<dbReference type="InterPro" id="IPR011993">
    <property type="entry name" value="PH-like_dom_sf"/>
</dbReference>
<dbReference type="InterPro" id="IPR029148">
    <property type="entry name" value="FACT-SPT16_Nlobe"/>
</dbReference>
<dbReference type="FunFam" id="3.40.350.10:FF:000006">
    <property type="entry name" value="FACT complex subunit SPT16"/>
    <property type="match status" value="1"/>
</dbReference>
<dbReference type="InterPro" id="IPR013719">
    <property type="entry name" value="RTT106/SPT16-like_middle_dom"/>
</dbReference>
<feature type="domain" description="FACT complex subunit SPT16 middle" evidence="13">
    <location>
        <begin position="538"/>
        <end position="689"/>
    </location>
</feature>
<dbReference type="GO" id="GO:0006260">
    <property type="term" value="P:DNA replication"/>
    <property type="evidence" value="ECO:0007669"/>
    <property type="project" value="UniProtKB-KW"/>
</dbReference>
<evidence type="ECO:0000256" key="10">
    <source>
        <dbReference type="RuleBase" id="RU367052"/>
    </source>
</evidence>
<feature type="region of interest" description="Disordered" evidence="11">
    <location>
        <begin position="933"/>
        <end position="1017"/>
    </location>
</feature>
<dbReference type="InterPro" id="IPR056595">
    <property type="entry name" value="Fact-SPT16_PH"/>
</dbReference>
<evidence type="ECO:0000256" key="4">
    <source>
        <dbReference type="ARBA" id="ARBA00022763"/>
    </source>
</evidence>
<proteinExistence type="inferred from homology"/>
<dbReference type="Pfam" id="PF21091">
    <property type="entry name" value="SPT16_C"/>
    <property type="match status" value="1"/>
</dbReference>
<dbReference type="InterPro" id="IPR000994">
    <property type="entry name" value="Pept_M24"/>
</dbReference>
<dbReference type="PANTHER" id="PTHR13980:SF15">
    <property type="entry name" value="FACT COMPLEX SUBUNIT SPT16"/>
    <property type="match status" value="1"/>
</dbReference>
<dbReference type="CDD" id="cd01091">
    <property type="entry name" value="CDC68-like"/>
    <property type="match status" value="1"/>
</dbReference>
<evidence type="ECO:0000256" key="11">
    <source>
        <dbReference type="SAM" id="MobiDB-lite"/>
    </source>
</evidence>
<comment type="subunit">
    <text evidence="10">Component of the FACT complex.</text>
</comment>
<dbReference type="Pfam" id="PF24824">
    <property type="entry name" value="PH_SPT16"/>
    <property type="match status" value="1"/>
</dbReference>
<evidence type="ECO:0000256" key="2">
    <source>
        <dbReference type="ARBA" id="ARBA00022454"/>
    </source>
</evidence>